<dbReference type="SUPFAM" id="SSF140996">
    <property type="entry name" value="Hermes dimerisation domain"/>
    <property type="match status" value="1"/>
</dbReference>
<dbReference type="GO" id="GO:0046983">
    <property type="term" value="F:protein dimerization activity"/>
    <property type="evidence" value="ECO:0007669"/>
    <property type="project" value="InterPro"/>
</dbReference>
<dbReference type="Proteomes" id="UP000626092">
    <property type="component" value="Unassembled WGS sequence"/>
</dbReference>
<keyword evidence="7" id="KW-0238">DNA-binding</keyword>
<keyword evidence="3" id="KW-0479">Metal-binding</keyword>
<dbReference type="PROSITE" id="PS50808">
    <property type="entry name" value="ZF_BED"/>
    <property type="match status" value="1"/>
</dbReference>
<dbReference type="InterPro" id="IPR012337">
    <property type="entry name" value="RNaseH-like_sf"/>
</dbReference>
<dbReference type="OrthoDB" id="1723429at2759"/>
<evidence type="ECO:0000313" key="12">
    <source>
        <dbReference type="EMBL" id="KAF7130067.1"/>
    </source>
</evidence>
<dbReference type="GO" id="GO:0003677">
    <property type="term" value="F:DNA binding"/>
    <property type="evidence" value="ECO:0007669"/>
    <property type="project" value="UniProtKB-KW"/>
</dbReference>
<evidence type="ECO:0000256" key="9">
    <source>
        <dbReference type="ARBA" id="ARBA00023242"/>
    </source>
</evidence>
<evidence type="ECO:0000256" key="7">
    <source>
        <dbReference type="ARBA" id="ARBA00023125"/>
    </source>
</evidence>
<evidence type="ECO:0000256" key="1">
    <source>
        <dbReference type="ARBA" id="ARBA00004123"/>
    </source>
</evidence>
<dbReference type="InterPro" id="IPR036236">
    <property type="entry name" value="Znf_C2H2_sf"/>
</dbReference>
<name>A0A834LCX7_RHOSS</name>
<evidence type="ECO:0000256" key="6">
    <source>
        <dbReference type="ARBA" id="ARBA00023015"/>
    </source>
</evidence>
<gene>
    <name evidence="12" type="ORF">RHSIM_Rhsim10G0136600</name>
</gene>
<feature type="domain" description="BED-type" evidence="11">
    <location>
        <begin position="67"/>
        <end position="129"/>
    </location>
</feature>
<accession>A0A834LCX7</accession>
<dbReference type="SUPFAM" id="SSF53098">
    <property type="entry name" value="Ribonuclease H-like"/>
    <property type="match status" value="1"/>
</dbReference>
<keyword evidence="6" id="KW-0805">Transcription regulation</keyword>
<evidence type="ECO:0000256" key="2">
    <source>
        <dbReference type="ARBA" id="ARBA00011738"/>
    </source>
</evidence>
<organism evidence="12 13">
    <name type="scientific">Rhododendron simsii</name>
    <name type="common">Sims's rhododendron</name>
    <dbReference type="NCBI Taxonomy" id="118357"/>
    <lineage>
        <taxon>Eukaryota</taxon>
        <taxon>Viridiplantae</taxon>
        <taxon>Streptophyta</taxon>
        <taxon>Embryophyta</taxon>
        <taxon>Tracheophyta</taxon>
        <taxon>Spermatophyta</taxon>
        <taxon>Magnoliopsida</taxon>
        <taxon>eudicotyledons</taxon>
        <taxon>Gunneridae</taxon>
        <taxon>Pentapetalae</taxon>
        <taxon>asterids</taxon>
        <taxon>Ericales</taxon>
        <taxon>Ericaceae</taxon>
        <taxon>Ericoideae</taxon>
        <taxon>Rhodoreae</taxon>
        <taxon>Rhododendron</taxon>
    </lineage>
</organism>
<dbReference type="Pfam" id="PF05699">
    <property type="entry name" value="Dimer_Tnp_hAT"/>
    <property type="match status" value="1"/>
</dbReference>
<dbReference type="PANTHER" id="PTHR46481">
    <property type="entry name" value="ZINC FINGER BED DOMAIN-CONTAINING PROTEIN 4"/>
    <property type="match status" value="1"/>
</dbReference>
<evidence type="ECO:0000313" key="13">
    <source>
        <dbReference type="Proteomes" id="UP000626092"/>
    </source>
</evidence>
<comment type="subcellular location">
    <subcellularLocation>
        <location evidence="1">Nucleus</location>
    </subcellularLocation>
</comment>
<reference evidence="12" key="1">
    <citation type="submission" date="2019-11" db="EMBL/GenBank/DDBJ databases">
        <authorList>
            <person name="Liu Y."/>
            <person name="Hou J."/>
            <person name="Li T.-Q."/>
            <person name="Guan C.-H."/>
            <person name="Wu X."/>
            <person name="Wu H.-Z."/>
            <person name="Ling F."/>
            <person name="Zhang R."/>
            <person name="Shi X.-G."/>
            <person name="Ren J.-P."/>
            <person name="Chen E.-F."/>
            <person name="Sun J.-M."/>
        </authorList>
    </citation>
    <scope>NUCLEOTIDE SEQUENCE</scope>
    <source>
        <strain evidence="12">Adult_tree_wgs_1</strain>
        <tissue evidence="12">Leaves</tissue>
    </source>
</reference>
<keyword evidence="8" id="KW-0804">Transcription</keyword>
<dbReference type="SMART" id="SM00614">
    <property type="entry name" value="ZnF_BED"/>
    <property type="match status" value="1"/>
</dbReference>
<comment type="caution">
    <text evidence="12">The sequence shown here is derived from an EMBL/GenBank/DDBJ whole genome shotgun (WGS) entry which is preliminary data.</text>
</comment>
<dbReference type="InterPro" id="IPR003656">
    <property type="entry name" value="Znf_BED"/>
</dbReference>
<evidence type="ECO:0000256" key="10">
    <source>
        <dbReference type="PROSITE-ProRule" id="PRU00027"/>
    </source>
</evidence>
<evidence type="ECO:0000256" key="5">
    <source>
        <dbReference type="ARBA" id="ARBA00022833"/>
    </source>
</evidence>
<dbReference type="EMBL" id="WJXA01000010">
    <property type="protein sequence ID" value="KAF7130067.1"/>
    <property type="molecule type" value="Genomic_DNA"/>
</dbReference>
<dbReference type="GO" id="GO:0005634">
    <property type="term" value="C:nucleus"/>
    <property type="evidence" value="ECO:0007669"/>
    <property type="project" value="UniProtKB-SubCell"/>
</dbReference>
<keyword evidence="4 10" id="KW-0863">Zinc-finger</keyword>
<evidence type="ECO:0000256" key="8">
    <source>
        <dbReference type="ARBA" id="ARBA00023163"/>
    </source>
</evidence>
<sequence>MVNAADHFVVSEPLDGINGEDMSSMGEAETATADEVMESDADAMSEPEINISSDEEDEVTISKSKGRPLSVVWNHFDRVTRKGQTKPNSDKCKYCRKIYKWLSGNGTSTLKKHMLSCSKNPDIQKLKKQTSLASYAQVKGEPRNGIGLWKFDQKACRDALAKMIIMDELPFRFVEREGFRSFCRVLQPLFKTFSRQTVARDIVDLYASAKTKIRNLFKKSNQRICLSTDSWTSLQNLSYMCLTAHCIDKDWKLHKRILNFCVILSHKGEAIGKALEACLIEWGVGRVCTVTVDNATANDAAVLYLKKKLSKKSGALILGGEFLHMRCCAHIINLIVRDGLGEIKQSISRIRDVVKYVRSSPQREERFKTCVVSERITNKTFVCLDVPTRWNSTYLMLNTALIFQKAFERLEGEDPHFLIGLHMGPPTTQDWDNARNFSDFLEKFYETTLHLMMFIAIVLDPRFKLRYVKFCFSELFDSDVVEKLTKMIRRELDRAFVEYEKFNLSAPVSSQKWSGMEIDQPYSEGSDKGISFESKFQKYLEEKDDGGKLEIDRYLEERCEKKATKFNILEWWKVNSFKYPILSEIARDALAIPVSTVASEATFSTGGRIVDQFHSSLSPKLVECLICMQDWLRATPLAFEVEENIEEMQELELALQNVSLNQIQD</sequence>
<dbReference type="Pfam" id="PF02892">
    <property type="entry name" value="zf-BED"/>
    <property type="match status" value="1"/>
</dbReference>
<keyword evidence="5" id="KW-0862">Zinc</keyword>
<dbReference type="GO" id="GO:0008270">
    <property type="term" value="F:zinc ion binding"/>
    <property type="evidence" value="ECO:0007669"/>
    <property type="project" value="UniProtKB-KW"/>
</dbReference>
<comment type="subunit">
    <text evidence="2">Homodimer.</text>
</comment>
<evidence type="ECO:0000259" key="11">
    <source>
        <dbReference type="PROSITE" id="PS50808"/>
    </source>
</evidence>
<evidence type="ECO:0000256" key="3">
    <source>
        <dbReference type="ARBA" id="ARBA00022723"/>
    </source>
</evidence>
<dbReference type="AlphaFoldDB" id="A0A834LCX7"/>
<dbReference type="InterPro" id="IPR052035">
    <property type="entry name" value="ZnF_BED_domain_contain"/>
</dbReference>
<dbReference type="InterPro" id="IPR025525">
    <property type="entry name" value="hAT-like_transposase_RNase-H"/>
</dbReference>
<keyword evidence="13" id="KW-1185">Reference proteome</keyword>
<dbReference type="PANTHER" id="PTHR46481:SF7">
    <property type="entry name" value="ZINC FINGER BED DOMAIN-CONTAINING PROTEIN RICESLEEPER 2-LIKE"/>
    <property type="match status" value="1"/>
</dbReference>
<dbReference type="Pfam" id="PF14372">
    <property type="entry name" value="hAT-like_RNase-H"/>
    <property type="match status" value="1"/>
</dbReference>
<keyword evidence="9" id="KW-0539">Nucleus</keyword>
<proteinExistence type="predicted"/>
<evidence type="ECO:0000256" key="4">
    <source>
        <dbReference type="ARBA" id="ARBA00022771"/>
    </source>
</evidence>
<protein>
    <recommendedName>
        <fullName evidence="11">BED-type domain-containing protein</fullName>
    </recommendedName>
</protein>
<dbReference type="InterPro" id="IPR008906">
    <property type="entry name" value="HATC_C_dom"/>
</dbReference>
<dbReference type="SUPFAM" id="SSF57667">
    <property type="entry name" value="beta-beta-alpha zinc fingers"/>
    <property type="match status" value="1"/>
</dbReference>